<dbReference type="InterPro" id="IPR009081">
    <property type="entry name" value="PP-bd_ACP"/>
</dbReference>
<name>A0ABN6QKQ1_STRNI</name>
<keyword evidence="3" id="KW-1185">Reference proteome</keyword>
<proteinExistence type="predicted"/>
<dbReference type="SUPFAM" id="SSF47336">
    <property type="entry name" value="ACP-like"/>
    <property type="match status" value="1"/>
</dbReference>
<dbReference type="RefSeq" id="WP_261951044.1">
    <property type="nucleotide sequence ID" value="NZ_AP026073.1"/>
</dbReference>
<gene>
    <name evidence="2" type="primary">acpP_1</name>
    <name evidence="2" type="ORF">HEK616_02510</name>
</gene>
<dbReference type="Gene3D" id="1.10.1200.10">
    <property type="entry name" value="ACP-like"/>
    <property type="match status" value="1"/>
</dbReference>
<protein>
    <submittedName>
        <fullName evidence="2">Acyl carrier protein</fullName>
    </submittedName>
</protein>
<organism evidence="2 3">
    <name type="scientific">Streptomyces nigrescens</name>
    <dbReference type="NCBI Taxonomy" id="1920"/>
    <lineage>
        <taxon>Bacteria</taxon>
        <taxon>Bacillati</taxon>
        <taxon>Actinomycetota</taxon>
        <taxon>Actinomycetes</taxon>
        <taxon>Kitasatosporales</taxon>
        <taxon>Streptomycetaceae</taxon>
        <taxon>Streptomyces</taxon>
    </lineage>
</organism>
<evidence type="ECO:0000313" key="3">
    <source>
        <dbReference type="Proteomes" id="UP001059597"/>
    </source>
</evidence>
<dbReference type="Pfam" id="PF00550">
    <property type="entry name" value="PP-binding"/>
    <property type="match status" value="1"/>
</dbReference>
<evidence type="ECO:0000313" key="2">
    <source>
        <dbReference type="EMBL" id="BDM66764.1"/>
    </source>
</evidence>
<feature type="domain" description="Carrier" evidence="1">
    <location>
        <begin position="1"/>
        <end position="75"/>
    </location>
</feature>
<accession>A0ABN6QKQ1</accession>
<evidence type="ECO:0000259" key="1">
    <source>
        <dbReference type="PROSITE" id="PS50075"/>
    </source>
</evidence>
<dbReference type="Proteomes" id="UP001059597">
    <property type="component" value="Chromosome"/>
</dbReference>
<reference evidence="2" key="1">
    <citation type="submission" date="2022-06" db="EMBL/GenBank/DDBJ databases">
        <title>Complete genome sequence of Streptomyces nigrescens HEK616.</title>
        <authorList>
            <person name="Asamizu S."/>
            <person name="Onaka H."/>
        </authorList>
    </citation>
    <scope>NUCLEOTIDE SEQUENCE</scope>
    <source>
        <strain evidence="2">HEK616</strain>
    </source>
</reference>
<sequence length="76" mass="8254">MDIAEQVRTLLTTKFGVDPLSVSPEVPLRKLGVDSLALEELRLLIEDGLQVDLEDVELTPRDSYGQLLAAVHVAAA</sequence>
<dbReference type="PROSITE" id="PS50075">
    <property type="entry name" value="CARRIER"/>
    <property type="match status" value="1"/>
</dbReference>
<dbReference type="EMBL" id="AP026073">
    <property type="protein sequence ID" value="BDM66764.1"/>
    <property type="molecule type" value="Genomic_DNA"/>
</dbReference>
<dbReference type="InterPro" id="IPR036736">
    <property type="entry name" value="ACP-like_sf"/>
</dbReference>